<organism evidence="2 3">
    <name type="scientific">Raoultella planticola</name>
    <name type="common">Klebsiella planticola</name>
    <dbReference type="NCBI Taxonomy" id="575"/>
    <lineage>
        <taxon>Bacteria</taxon>
        <taxon>Pseudomonadati</taxon>
        <taxon>Pseudomonadota</taxon>
        <taxon>Gammaproteobacteria</taxon>
        <taxon>Enterobacterales</taxon>
        <taxon>Enterobacteriaceae</taxon>
        <taxon>Klebsiella/Raoultella group</taxon>
        <taxon>Raoultella</taxon>
    </lineage>
</organism>
<protein>
    <submittedName>
        <fullName evidence="2">DNA polymerase IV</fullName>
        <ecNumber evidence="2">2.7.7.7</ecNumber>
    </submittedName>
</protein>
<dbReference type="InterPro" id="IPR036775">
    <property type="entry name" value="DNA_pol_Y-fam_lit_finger_sf"/>
</dbReference>
<dbReference type="GO" id="GO:0006281">
    <property type="term" value="P:DNA repair"/>
    <property type="evidence" value="ECO:0007669"/>
    <property type="project" value="InterPro"/>
</dbReference>
<dbReference type="SUPFAM" id="SSF100879">
    <property type="entry name" value="Lesion bypass DNA polymerase (Y-family), little finger domain"/>
    <property type="match status" value="1"/>
</dbReference>
<keyword evidence="2" id="KW-0808">Transferase</keyword>
<gene>
    <name evidence="2" type="primary">dinB_2</name>
    <name evidence="2" type="ORF">NCTC12998_03372</name>
</gene>
<dbReference type="InterPro" id="IPR000182">
    <property type="entry name" value="GNAT_dom"/>
</dbReference>
<dbReference type="EC" id="2.7.7.7" evidence="2"/>
<dbReference type="Gene3D" id="3.30.1490.100">
    <property type="entry name" value="DNA polymerase, Y-family, little finger domain"/>
    <property type="match status" value="1"/>
</dbReference>
<dbReference type="GO" id="GO:0003684">
    <property type="term" value="F:damaged DNA binding"/>
    <property type="evidence" value="ECO:0007669"/>
    <property type="project" value="InterPro"/>
</dbReference>
<reference evidence="2 3" key="1">
    <citation type="submission" date="2019-03" db="EMBL/GenBank/DDBJ databases">
        <authorList>
            <consortium name="Pathogen Informatics"/>
        </authorList>
    </citation>
    <scope>NUCLEOTIDE SEQUENCE [LARGE SCALE GENOMIC DNA]</scope>
    <source>
        <strain evidence="2 3">NCTC12998</strain>
    </source>
</reference>
<proteinExistence type="predicted"/>
<dbReference type="PROSITE" id="PS51186">
    <property type="entry name" value="GNAT"/>
    <property type="match status" value="1"/>
</dbReference>
<dbReference type="GO" id="GO:0016747">
    <property type="term" value="F:acyltransferase activity, transferring groups other than amino-acyl groups"/>
    <property type="evidence" value="ECO:0007669"/>
    <property type="project" value="InterPro"/>
</dbReference>
<evidence type="ECO:0000313" key="2">
    <source>
        <dbReference type="EMBL" id="VFS67597.1"/>
    </source>
</evidence>
<dbReference type="Pfam" id="PF13673">
    <property type="entry name" value="Acetyltransf_10"/>
    <property type="match status" value="1"/>
</dbReference>
<dbReference type="Proteomes" id="UP000345637">
    <property type="component" value="Unassembled WGS sequence"/>
</dbReference>
<dbReference type="CDD" id="cd04301">
    <property type="entry name" value="NAT_SF"/>
    <property type="match status" value="1"/>
</dbReference>
<dbReference type="SUPFAM" id="SSF55729">
    <property type="entry name" value="Acyl-CoA N-acyltransferases (Nat)"/>
    <property type="match status" value="1"/>
</dbReference>
<dbReference type="PANTHER" id="PTHR43451:SF1">
    <property type="entry name" value="ACETYLTRANSFERASE"/>
    <property type="match status" value="1"/>
</dbReference>
<dbReference type="AlphaFoldDB" id="A0A485B1E0"/>
<evidence type="ECO:0000313" key="3">
    <source>
        <dbReference type="Proteomes" id="UP000345637"/>
    </source>
</evidence>
<dbReference type="InterPro" id="IPR016181">
    <property type="entry name" value="Acyl_CoA_acyltransferase"/>
</dbReference>
<dbReference type="GO" id="GO:0003887">
    <property type="term" value="F:DNA-directed DNA polymerase activity"/>
    <property type="evidence" value="ECO:0007669"/>
    <property type="project" value="UniProtKB-EC"/>
</dbReference>
<dbReference type="NCBIfam" id="NF007338">
    <property type="entry name" value="PRK09831.1"/>
    <property type="match status" value="1"/>
</dbReference>
<feature type="domain" description="N-acetyltransferase" evidence="1">
    <location>
        <begin position="63"/>
        <end position="207"/>
    </location>
</feature>
<dbReference type="InterPro" id="IPR052564">
    <property type="entry name" value="N-acetyltrans/Recomb-assoc"/>
</dbReference>
<dbReference type="PANTHER" id="PTHR43451">
    <property type="entry name" value="ACETYLTRANSFERASE (GNAT) FAMILY PROTEIN"/>
    <property type="match status" value="1"/>
</dbReference>
<accession>A0A485B1E0</accession>
<dbReference type="Gene3D" id="3.40.630.30">
    <property type="match status" value="1"/>
</dbReference>
<keyword evidence="2" id="KW-0548">Nucleotidyltransferase</keyword>
<name>A0A485B1E0_RAOPL</name>
<dbReference type="EMBL" id="CAADJE010000023">
    <property type="protein sequence ID" value="VFS67597.1"/>
    <property type="molecule type" value="Genomic_DNA"/>
</dbReference>
<evidence type="ECO:0000259" key="1">
    <source>
        <dbReference type="PROSITE" id="PS51186"/>
    </source>
</evidence>
<sequence>MIFSWTTQEHVWPRLNKEDLLSTAYKAWHERRGGRGVRLVGLHVTLLDPQLGAAAGTGVITMLKIRPYRDDDFTALGAIFLRAVQETASHDYSPRQIAAWAQIDEARWRHKMRDSRVWVAVIDPLPVGFISAVDRYIDLLFVAPEYGRRGIASALLQELFAQIPHGSLTVDASITAKPFFARHGFRSRKNSRWRCAARRLLIIGWRR</sequence>